<evidence type="ECO:0000259" key="13">
    <source>
        <dbReference type="Pfam" id="PF09084"/>
    </source>
</evidence>
<feature type="signal peptide" evidence="12">
    <location>
        <begin position="1"/>
        <end position="28"/>
    </location>
</feature>
<evidence type="ECO:0000313" key="14">
    <source>
        <dbReference type="EMBL" id="SOD92581.1"/>
    </source>
</evidence>
<dbReference type="GO" id="GO:0016740">
    <property type="term" value="F:transferase activity"/>
    <property type="evidence" value="ECO:0007669"/>
    <property type="project" value="UniProtKB-KW"/>
</dbReference>
<dbReference type="AlphaFoldDB" id="A0A286GAQ8"/>
<keyword evidence="7" id="KW-0663">Pyridoxal phosphate</keyword>
<dbReference type="EMBL" id="OCNJ01000002">
    <property type="protein sequence ID" value="SOD92581.1"/>
    <property type="molecule type" value="Genomic_DNA"/>
</dbReference>
<dbReference type="SUPFAM" id="SSF53850">
    <property type="entry name" value="Periplasmic binding protein-like II"/>
    <property type="match status" value="1"/>
</dbReference>
<protein>
    <recommendedName>
        <fullName evidence="10">Thiamine pyrimidine synthase</fullName>
    </recommendedName>
</protein>
<gene>
    <name evidence="14" type="ORF">SAMN05421508_102507</name>
</gene>
<evidence type="ECO:0000256" key="3">
    <source>
        <dbReference type="ARBA" id="ARBA00009406"/>
    </source>
</evidence>
<evidence type="ECO:0000313" key="15">
    <source>
        <dbReference type="Proteomes" id="UP000219621"/>
    </source>
</evidence>
<evidence type="ECO:0000256" key="6">
    <source>
        <dbReference type="ARBA" id="ARBA00022723"/>
    </source>
</evidence>
<organism evidence="14 15">
    <name type="scientific">Caenispirillum bisanense</name>
    <dbReference type="NCBI Taxonomy" id="414052"/>
    <lineage>
        <taxon>Bacteria</taxon>
        <taxon>Pseudomonadati</taxon>
        <taxon>Pseudomonadota</taxon>
        <taxon>Alphaproteobacteria</taxon>
        <taxon>Rhodospirillales</taxon>
        <taxon>Novispirillaceae</taxon>
        <taxon>Caenispirillum</taxon>
    </lineage>
</organism>
<keyword evidence="12" id="KW-0732">Signal</keyword>
<keyword evidence="6" id="KW-0479">Metal-binding</keyword>
<evidence type="ECO:0000256" key="7">
    <source>
        <dbReference type="ARBA" id="ARBA00022898"/>
    </source>
</evidence>
<reference evidence="14 15" key="1">
    <citation type="submission" date="2017-09" db="EMBL/GenBank/DDBJ databases">
        <authorList>
            <person name="Ehlers B."/>
            <person name="Leendertz F.H."/>
        </authorList>
    </citation>
    <scope>NUCLEOTIDE SEQUENCE [LARGE SCALE GENOMIC DNA]</scope>
    <source>
        <strain evidence="14 15">USBA 140</strain>
    </source>
</reference>
<comment type="pathway">
    <text evidence="2">Cofactor biosynthesis; thiamine diphosphate biosynthesis.</text>
</comment>
<evidence type="ECO:0000256" key="5">
    <source>
        <dbReference type="ARBA" id="ARBA00022679"/>
    </source>
</evidence>
<evidence type="ECO:0000256" key="11">
    <source>
        <dbReference type="ARBA" id="ARBA00048179"/>
    </source>
</evidence>
<dbReference type="OrthoDB" id="9815602at2"/>
<feature type="chain" id="PRO_5012899812" description="Thiamine pyrimidine synthase" evidence="12">
    <location>
        <begin position="29"/>
        <end position="344"/>
    </location>
</feature>
<proteinExistence type="inferred from homology"/>
<comment type="similarity">
    <text evidence="3">Belongs to the NMT1/THI5 family.</text>
</comment>
<evidence type="ECO:0000256" key="12">
    <source>
        <dbReference type="SAM" id="SignalP"/>
    </source>
</evidence>
<comment type="function">
    <text evidence="1">Responsible for the formation of the pyrimidine heterocycle in the thiamine biosynthesis pathway. Catalyzes the formation of hydroxymethylpyrimidine phosphate (HMP-P) from histidine and pyridoxal phosphate (PLP). The protein uses PLP and the active site histidine to form HMP-P, generating an inactive enzyme. The enzyme can only undergo a single turnover, which suggests it is a suicide enzyme.</text>
</comment>
<keyword evidence="15" id="KW-1185">Reference proteome</keyword>
<dbReference type="PANTHER" id="PTHR31528">
    <property type="entry name" value="4-AMINO-5-HYDROXYMETHYL-2-METHYLPYRIMIDINE PHOSPHATE SYNTHASE THI11-RELATED"/>
    <property type="match status" value="1"/>
</dbReference>
<evidence type="ECO:0000256" key="4">
    <source>
        <dbReference type="ARBA" id="ARBA00011738"/>
    </source>
</evidence>
<dbReference type="GO" id="GO:0009228">
    <property type="term" value="P:thiamine biosynthetic process"/>
    <property type="evidence" value="ECO:0007669"/>
    <property type="project" value="UniProtKB-KW"/>
</dbReference>
<dbReference type="GO" id="GO:0046872">
    <property type="term" value="F:metal ion binding"/>
    <property type="evidence" value="ECO:0007669"/>
    <property type="project" value="UniProtKB-KW"/>
</dbReference>
<keyword evidence="9" id="KW-0408">Iron</keyword>
<dbReference type="RefSeq" id="WP_097278246.1">
    <property type="nucleotide sequence ID" value="NZ_OCNJ01000002.1"/>
</dbReference>
<evidence type="ECO:0000256" key="10">
    <source>
        <dbReference type="ARBA" id="ARBA00033171"/>
    </source>
</evidence>
<dbReference type="Proteomes" id="UP000219621">
    <property type="component" value="Unassembled WGS sequence"/>
</dbReference>
<dbReference type="InterPro" id="IPR015168">
    <property type="entry name" value="SsuA/THI5"/>
</dbReference>
<evidence type="ECO:0000256" key="8">
    <source>
        <dbReference type="ARBA" id="ARBA00022977"/>
    </source>
</evidence>
<evidence type="ECO:0000256" key="9">
    <source>
        <dbReference type="ARBA" id="ARBA00023004"/>
    </source>
</evidence>
<keyword evidence="8" id="KW-0784">Thiamine biosynthesis</keyword>
<comment type="subunit">
    <text evidence="4">Homodimer.</text>
</comment>
<name>A0A286GAQ8_9PROT</name>
<dbReference type="InterPro" id="IPR027939">
    <property type="entry name" value="NMT1/THI5"/>
</dbReference>
<keyword evidence="5" id="KW-0808">Transferase</keyword>
<accession>A0A286GAQ8</accession>
<feature type="domain" description="SsuA/THI5-like" evidence="13">
    <location>
        <begin position="47"/>
        <end position="259"/>
    </location>
</feature>
<sequence length="344" mass="36676">MTISLLRKALAAAVAATLSLTAAVAAQAQDLKPLKFTLDWKFEGPAAGFLVARDKGYFKEEGLDVTIDSGNGSSGAVTRVASGAYDIAMADINSMMEFNANNPGQAMKAMFIVYNAPPFALFTLKKSGIDSVEKIAGKTFGAPVFDAPRKLFPAFAQATGLDAASVTWESMDPPLREPMLLRGDVDGISGFYFTSLLNLRGLGVQKEDLNIWTYGDAGLALYGNGLIASPKLMAEDPQALTGFLRAVVKGWRDVIADPKAGIAAVKAADRLIDEALELDRLQMAIDNNVLTDEVKAGGMGGIDEARMQKAIEQVTFAFGIKDKPAVADVFTAEFLPPADERKLQ</sequence>
<comment type="catalytic activity">
    <reaction evidence="11">
        <text>N(6)-(pyridoxal phosphate)-L-lysyl-[4-amino-5-hydroxymethyl-2-methylpyrimidine phosphate synthase] + L-histidyl-[4-amino-5-hydroxymethyl-2-methylpyrimidine phosphate synthase] + 2 Fe(3+) + 4 H2O = L-lysyl-[4-amino-5-hydroxymethyl-2-methylpyrimidine phosphate synthase] + (2S)-2-amino-5-hydroxy-4-oxopentanoyl-[4-amino-5-hydroxymethyl-2-methylpyrimidine phosphate synthase] + 4-amino-2-methyl-5-(phosphooxymethyl)pyrimidine + 3-oxopropanoate + 2 Fe(2+) + 2 H(+)</text>
        <dbReference type="Rhea" id="RHEA:65756"/>
        <dbReference type="Rhea" id="RHEA-COMP:16892"/>
        <dbReference type="Rhea" id="RHEA-COMP:16893"/>
        <dbReference type="Rhea" id="RHEA-COMP:16894"/>
        <dbReference type="Rhea" id="RHEA-COMP:16895"/>
        <dbReference type="ChEBI" id="CHEBI:15377"/>
        <dbReference type="ChEBI" id="CHEBI:15378"/>
        <dbReference type="ChEBI" id="CHEBI:29033"/>
        <dbReference type="ChEBI" id="CHEBI:29034"/>
        <dbReference type="ChEBI" id="CHEBI:29969"/>
        <dbReference type="ChEBI" id="CHEBI:29979"/>
        <dbReference type="ChEBI" id="CHEBI:33190"/>
        <dbReference type="ChEBI" id="CHEBI:58354"/>
        <dbReference type="ChEBI" id="CHEBI:143915"/>
        <dbReference type="ChEBI" id="CHEBI:157692"/>
    </reaction>
    <physiologicalReaction direction="left-to-right" evidence="11">
        <dbReference type="Rhea" id="RHEA:65757"/>
    </physiologicalReaction>
</comment>
<dbReference type="Gene3D" id="3.40.190.10">
    <property type="entry name" value="Periplasmic binding protein-like II"/>
    <property type="match status" value="2"/>
</dbReference>
<evidence type="ECO:0000256" key="2">
    <source>
        <dbReference type="ARBA" id="ARBA00004948"/>
    </source>
</evidence>
<dbReference type="PANTHER" id="PTHR31528:SF1">
    <property type="entry name" value="4-AMINO-5-HYDROXYMETHYL-2-METHYLPYRIMIDINE PHOSPHATE SYNTHASE THI11-RELATED"/>
    <property type="match status" value="1"/>
</dbReference>
<dbReference type="Pfam" id="PF09084">
    <property type="entry name" value="NMT1"/>
    <property type="match status" value="1"/>
</dbReference>
<evidence type="ECO:0000256" key="1">
    <source>
        <dbReference type="ARBA" id="ARBA00003469"/>
    </source>
</evidence>